<dbReference type="SMART" id="SM00347">
    <property type="entry name" value="HTH_MARR"/>
    <property type="match status" value="1"/>
</dbReference>
<dbReference type="SUPFAM" id="SSF46785">
    <property type="entry name" value="Winged helix' DNA-binding domain"/>
    <property type="match status" value="1"/>
</dbReference>
<name>A0ABS7NNH2_9RHOB</name>
<dbReference type="PROSITE" id="PS50995">
    <property type="entry name" value="HTH_MARR_2"/>
    <property type="match status" value="1"/>
</dbReference>
<keyword evidence="6" id="KW-1185">Reference proteome</keyword>
<organism evidence="5 6">
    <name type="scientific">Leisingera daeponensis</name>
    <dbReference type="NCBI Taxonomy" id="405746"/>
    <lineage>
        <taxon>Bacteria</taxon>
        <taxon>Pseudomonadati</taxon>
        <taxon>Pseudomonadota</taxon>
        <taxon>Alphaproteobacteria</taxon>
        <taxon>Rhodobacterales</taxon>
        <taxon>Roseobacteraceae</taxon>
        <taxon>Leisingera</taxon>
    </lineage>
</organism>
<dbReference type="InterPro" id="IPR036390">
    <property type="entry name" value="WH_DNA-bd_sf"/>
</dbReference>
<evidence type="ECO:0000256" key="2">
    <source>
        <dbReference type="ARBA" id="ARBA00023125"/>
    </source>
</evidence>
<keyword evidence="2" id="KW-0238">DNA-binding</keyword>
<dbReference type="PANTHER" id="PTHR33164">
    <property type="entry name" value="TRANSCRIPTIONAL REGULATOR, MARR FAMILY"/>
    <property type="match status" value="1"/>
</dbReference>
<dbReference type="Gene3D" id="1.10.10.10">
    <property type="entry name" value="Winged helix-like DNA-binding domain superfamily/Winged helix DNA-binding domain"/>
    <property type="match status" value="1"/>
</dbReference>
<keyword evidence="3" id="KW-0804">Transcription</keyword>
<sequence>MNTTEQIRALINRLARLDAAETWEADLNPAQIAALEYLARANRFSRAPSHVAEFLGTTRGTMSQTLKSLVRKGYLTERRSENDRRSITYDLTVPGVALADRRGVLLGAIGVLPDREQQHLCERLSQILTARLAANGGRAFGICKTCAHHRATGDGAYCALLSLPLTPEETTQLCHEQVTA</sequence>
<dbReference type="InterPro" id="IPR039422">
    <property type="entry name" value="MarR/SlyA-like"/>
</dbReference>
<gene>
    <name evidence="5" type="ORF">KUV26_22575</name>
</gene>
<dbReference type="InterPro" id="IPR000835">
    <property type="entry name" value="HTH_MarR-typ"/>
</dbReference>
<keyword evidence="1" id="KW-0805">Transcription regulation</keyword>
<evidence type="ECO:0000256" key="1">
    <source>
        <dbReference type="ARBA" id="ARBA00023015"/>
    </source>
</evidence>
<comment type="caution">
    <text evidence="5">The sequence shown here is derived from an EMBL/GenBank/DDBJ whole genome shotgun (WGS) entry which is preliminary data.</text>
</comment>
<evidence type="ECO:0000259" key="4">
    <source>
        <dbReference type="PROSITE" id="PS50995"/>
    </source>
</evidence>
<accession>A0ABS7NNH2</accession>
<dbReference type="PANTHER" id="PTHR33164:SF89">
    <property type="entry name" value="MARR FAMILY REGULATORY PROTEIN"/>
    <property type="match status" value="1"/>
</dbReference>
<dbReference type="PROSITE" id="PS01117">
    <property type="entry name" value="HTH_MARR_1"/>
    <property type="match status" value="1"/>
</dbReference>
<dbReference type="InterPro" id="IPR023187">
    <property type="entry name" value="Tscrpt_reg_MarR-type_CS"/>
</dbReference>
<reference evidence="5 6" key="1">
    <citation type="submission" date="2021-06" db="EMBL/GenBank/DDBJ databases">
        <title>50 bacteria genomes isolated from Dapeng, Shenzhen, China.</title>
        <authorList>
            <person name="Zheng W."/>
            <person name="Yu S."/>
            <person name="Huang Y."/>
        </authorList>
    </citation>
    <scope>NUCLEOTIDE SEQUENCE [LARGE SCALE GENOMIC DNA]</scope>
    <source>
        <strain evidence="5 6">DP1N14-2</strain>
    </source>
</reference>
<dbReference type="Pfam" id="PF12802">
    <property type="entry name" value="MarR_2"/>
    <property type="match status" value="1"/>
</dbReference>
<protein>
    <submittedName>
        <fullName evidence="5">MarR family transcriptional regulator</fullName>
    </submittedName>
</protein>
<dbReference type="Proteomes" id="UP000766629">
    <property type="component" value="Unassembled WGS sequence"/>
</dbReference>
<dbReference type="InterPro" id="IPR036388">
    <property type="entry name" value="WH-like_DNA-bd_sf"/>
</dbReference>
<dbReference type="EMBL" id="JAHVJA010000022">
    <property type="protein sequence ID" value="MBY6142224.1"/>
    <property type="molecule type" value="Genomic_DNA"/>
</dbReference>
<evidence type="ECO:0000256" key="3">
    <source>
        <dbReference type="ARBA" id="ARBA00023163"/>
    </source>
</evidence>
<dbReference type="RefSeq" id="WP_222510138.1">
    <property type="nucleotide sequence ID" value="NZ_JAHVJA010000022.1"/>
</dbReference>
<proteinExistence type="predicted"/>
<feature type="domain" description="HTH marR-type" evidence="4">
    <location>
        <begin position="1"/>
        <end position="129"/>
    </location>
</feature>
<evidence type="ECO:0000313" key="5">
    <source>
        <dbReference type="EMBL" id="MBY6142224.1"/>
    </source>
</evidence>
<evidence type="ECO:0000313" key="6">
    <source>
        <dbReference type="Proteomes" id="UP000766629"/>
    </source>
</evidence>